<comment type="caution">
    <text evidence="7">The sequence shown here is derived from an EMBL/GenBank/DDBJ whole genome shotgun (WGS) entry which is preliminary data.</text>
</comment>
<proteinExistence type="inferred from homology"/>
<feature type="non-terminal residue" evidence="7">
    <location>
        <position position="1"/>
    </location>
</feature>
<organism evidence="7 8">
    <name type="scientific">Ensete ventricosum</name>
    <name type="common">Abyssinian banana</name>
    <name type="synonym">Musa ensete</name>
    <dbReference type="NCBI Taxonomy" id="4639"/>
    <lineage>
        <taxon>Eukaryota</taxon>
        <taxon>Viridiplantae</taxon>
        <taxon>Streptophyta</taxon>
        <taxon>Embryophyta</taxon>
        <taxon>Tracheophyta</taxon>
        <taxon>Spermatophyta</taxon>
        <taxon>Magnoliopsida</taxon>
        <taxon>Liliopsida</taxon>
        <taxon>Zingiberales</taxon>
        <taxon>Musaceae</taxon>
        <taxon>Ensete</taxon>
    </lineage>
</organism>
<evidence type="ECO:0000313" key="7">
    <source>
        <dbReference type="EMBL" id="RRT40510.1"/>
    </source>
</evidence>
<keyword evidence="4 5" id="KW-0134">Cell wall</keyword>
<evidence type="ECO:0000313" key="8">
    <source>
        <dbReference type="Proteomes" id="UP000287651"/>
    </source>
</evidence>
<protein>
    <recommendedName>
        <fullName evidence="5">Pectin acetylesterase</fullName>
        <ecNumber evidence="5">3.1.1.-</ecNumber>
    </recommendedName>
</protein>
<dbReference type="AlphaFoldDB" id="A0A426XM50"/>
<dbReference type="InterPro" id="IPR004963">
    <property type="entry name" value="PAE/NOTUM"/>
</dbReference>
<dbReference type="Proteomes" id="UP000287651">
    <property type="component" value="Unassembled WGS sequence"/>
</dbReference>
<accession>A0A426XM50</accession>
<sequence>SSNHMPPLSFSGMLGGVQKSNPGVREPTPKPYKELHRRCNRKYAFDTSVKKCGSYFLFLSFLQPIGKAVGDWYFGRSSAVRKIDCPYPCNSSCRNVAKDFMEE</sequence>
<comment type="function">
    <text evidence="1 5">Hydrolyzes acetyl esters in homogalacturonan regions of pectin. In type I primary cell wall, galacturonic acid residues of pectin can be acetylated at the O-2 and O-3 positions. Decreasing the degree of acetylation of pectin gels in vitro alters their physical properties.</text>
</comment>
<feature type="region of interest" description="Disordered" evidence="6">
    <location>
        <begin position="1"/>
        <end position="33"/>
    </location>
</feature>
<keyword evidence="5" id="KW-0964">Secreted</keyword>
<dbReference type="EC" id="3.1.1.-" evidence="5"/>
<evidence type="ECO:0000256" key="1">
    <source>
        <dbReference type="ARBA" id="ARBA00003534"/>
    </source>
</evidence>
<keyword evidence="5" id="KW-0378">Hydrolase</keyword>
<evidence type="ECO:0000256" key="3">
    <source>
        <dbReference type="ARBA" id="ARBA00005784"/>
    </source>
</evidence>
<name>A0A426XM50_ENSVE</name>
<dbReference type="EMBL" id="AMZH03019328">
    <property type="protein sequence ID" value="RRT40510.1"/>
    <property type="molecule type" value="Genomic_DNA"/>
</dbReference>
<evidence type="ECO:0000256" key="5">
    <source>
        <dbReference type="RuleBase" id="RU363114"/>
    </source>
</evidence>
<reference evidence="7 8" key="1">
    <citation type="journal article" date="2014" name="Agronomy (Basel)">
        <title>A Draft Genome Sequence for Ensete ventricosum, the Drought-Tolerant Tree Against Hunger.</title>
        <authorList>
            <person name="Harrison J."/>
            <person name="Moore K.A."/>
            <person name="Paszkiewicz K."/>
            <person name="Jones T."/>
            <person name="Grant M."/>
            <person name="Ambacheew D."/>
            <person name="Muzemil S."/>
            <person name="Studholme D.J."/>
        </authorList>
    </citation>
    <scope>NUCLEOTIDE SEQUENCE [LARGE SCALE GENOMIC DNA]</scope>
</reference>
<comment type="similarity">
    <text evidence="3 5">Belongs to the pectinacetylesterase family.</text>
</comment>
<evidence type="ECO:0000256" key="2">
    <source>
        <dbReference type="ARBA" id="ARBA00004191"/>
    </source>
</evidence>
<gene>
    <name evidence="7" type="ORF">B296_00032638</name>
</gene>
<comment type="subcellular location">
    <subcellularLocation>
        <location evidence="2 5">Secreted</location>
        <location evidence="2 5">Cell wall</location>
    </subcellularLocation>
</comment>
<keyword evidence="5" id="KW-0961">Cell wall biogenesis/degradation</keyword>
<evidence type="ECO:0000256" key="4">
    <source>
        <dbReference type="ARBA" id="ARBA00022512"/>
    </source>
</evidence>
<dbReference type="Pfam" id="PF03283">
    <property type="entry name" value="PAE"/>
    <property type="match status" value="1"/>
</dbReference>
<evidence type="ECO:0000256" key="6">
    <source>
        <dbReference type="SAM" id="MobiDB-lite"/>
    </source>
</evidence>